<protein>
    <submittedName>
        <fullName evidence="2">Uncharacterized protein</fullName>
    </submittedName>
</protein>
<dbReference type="InParanoid" id="A0A2I3S1I6"/>
<dbReference type="PANTHER" id="PTHR12858:SF2">
    <property type="entry name" value="RIBOSOME BIOGENESIS PROTEIN BMS1 HOMOLOG"/>
    <property type="match status" value="1"/>
</dbReference>
<dbReference type="Ensembl" id="ENSPTRT00000107574.1">
    <property type="protein sequence ID" value="ENSPTRP00000070855.1"/>
    <property type="gene ID" value="ENSPTRG00000047176.1"/>
</dbReference>
<dbReference type="InterPro" id="IPR039761">
    <property type="entry name" value="Bms1/Tsr1"/>
</dbReference>
<feature type="compositionally biased region" description="Basic residues" evidence="1">
    <location>
        <begin position="7"/>
        <end position="25"/>
    </location>
</feature>
<reference evidence="2" key="2">
    <citation type="submission" date="2025-08" db="UniProtKB">
        <authorList>
            <consortium name="Ensembl"/>
        </authorList>
    </citation>
    <scope>IDENTIFICATION</scope>
</reference>
<dbReference type="PANTHER" id="PTHR12858">
    <property type="entry name" value="RIBOSOME BIOGENESIS PROTEIN"/>
    <property type="match status" value="1"/>
</dbReference>
<organism evidence="2 3">
    <name type="scientific">Pan troglodytes</name>
    <name type="common">Chimpanzee</name>
    <dbReference type="NCBI Taxonomy" id="9598"/>
    <lineage>
        <taxon>Eukaryota</taxon>
        <taxon>Metazoa</taxon>
        <taxon>Chordata</taxon>
        <taxon>Craniata</taxon>
        <taxon>Vertebrata</taxon>
        <taxon>Euteleostomi</taxon>
        <taxon>Mammalia</taxon>
        <taxon>Eutheria</taxon>
        <taxon>Euarchontoglires</taxon>
        <taxon>Primates</taxon>
        <taxon>Haplorrhini</taxon>
        <taxon>Catarrhini</taxon>
        <taxon>Hominidae</taxon>
        <taxon>Pan</taxon>
    </lineage>
</organism>
<dbReference type="Bgee" id="ENSPTRG00000047176">
    <property type="expression patterns" value="Expressed in lymph node and 21 other cell types or tissues"/>
</dbReference>
<reference evidence="2 3" key="1">
    <citation type="journal article" date="2005" name="Nature">
        <title>Initial sequence of the chimpanzee genome and comparison with the human genome.</title>
        <authorList>
            <consortium name="Chimpanzee sequencing and analysis consortium"/>
        </authorList>
    </citation>
    <scope>NUCLEOTIDE SEQUENCE [LARGE SCALE GENOMIC DNA]</scope>
</reference>
<evidence type="ECO:0000313" key="2">
    <source>
        <dbReference type="Ensembl" id="ENSPTRP00000070855.1"/>
    </source>
</evidence>
<keyword evidence="3" id="KW-1185">Reference proteome</keyword>
<proteinExistence type="predicted"/>
<accession>A0A2I3S1I6</accession>
<evidence type="ECO:0000313" key="3">
    <source>
        <dbReference type="Proteomes" id="UP000002277"/>
    </source>
</evidence>
<feature type="region of interest" description="Disordered" evidence="1">
    <location>
        <begin position="1"/>
        <end position="27"/>
    </location>
</feature>
<dbReference type="AlphaFoldDB" id="A0A2I3S1I6"/>
<dbReference type="SUPFAM" id="SSF52540">
    <property type="entry name" value="P-loop containing nucleoside triphosphate hydrolases"/>
    <property type="match status" value="1"/>
</dbReference>
<name>A0A2I3S1I6_PANTR</name>
<dbReference type="EMBL" id="AACZ04050451">
    <property type="status" value="NOT_ANNOTATED_CDS"/>
    <property type="molecule type" value="Genomic_DNA"/>
</dbReference>
<dbReference type="InterPro" id="IPR027417">
    <property type="entry name" value="P-loop_NTPase"/>
</dbReference>
<dbReference type="GeneTree" id="ENSGT00940000153195"/>
<reference evidence="2" key="3">
    <citation type="submission" date="2025-09" db="UniProtKB">
        <authorList>
            <consortium name="Ensembl"/>
        </authorList>
    </citation>
    <scope>IDENTIFICATION</scope>
</reference>
<dbReference type="Gene3D" id="3.40.50.300">
    <property type="entry name" value="P-loop containing nucleotide triphosphate hydrolases"/>
    <property type="match status" value="1"/>
</dbReference>
<dbReference type="OMA" id="RLTIMEC"/>
<evidence type="ECO:0000256" key="1">
    <source>
        <dbReference type="SAM" id="MobiDB-lite"/>
    </source>
</evidence>
<dbReference type="GO" id="GO:0042254">
    <property type="term" value="P:ribosome biogenesis"/>
    <property type="evidence" value="ECO:0007669"/>
    <property type="project" value="InterPro"/>
</dbReference>
<dbReference type="Proteomes" id="UP000002277">
    <property type="component" value="Chromosome 10"/>
</dbReference>
<sequence length="211" mass="24717">METKDQKKQRKKNSGPKAAKKKKRHLQDLQLRDEEDAWKRNPKAFAFQSAVWMARSFHRTQDLKTKKHHIPVVYRTPLGPPPIVVVSTLIQCLIRNFTRQKLTEIRGPVMIVSGKKCRLTVIECGCDINMIYLAKVADLVLMLIDASFGFEMETFEFLNICQVHGFPKIMGVLTHLDFFKHNKQLKKTKKRLKHRFWTEVYLVGREIIVRC</sequence>